<gene>
    <name evidence="1" type="ORF">MJ956_12350</name>
</gene>
<comment type="caution">
    <text evidence="1">The sequence shown here is derived from an EMBL/GenBank/DDBJ whole genome shotgun (WGS) entry which is preliminary data.</text>
</comment>
<evidence type="ECO:0000313" key="1">
    <source>
        <dbReference type="EMBL" id="MCP3055924.1"/>
    </source>
</evidence>
<accession>A0A9X2HE42</accession>
<organism evidence="1 2">
    <name type="scientific">Aurantimonas marianensis</name>
    <dbReference type="NCBI Taxonomy" id="2920428"/>
    <lineage>
        <taxon>Bacteria</taxon>
        <taxon>Pseudomonadati</taxon>
        <taxon>Pseudomonadota</taxon>
        <taxon>Alphaproteobacteria</taxon>
        <taxon>Hyphomicrobiales</taxon>
        <taxon>Aurantimonadaceae</taxon>
        <taxon>Aurantimonas</taxon>
    </lineage>
</organism>
<evidence type="ECO:0008006" key="3">
    <source>
        <dbReference type="Google" id="ProtNLM"/>
    </source>
</evidence>
<evidence type="ECO:0000313" key="2">
    <source>
        <dbReference type="Proteomes" id="UP001155220"/>
    </source>
</evidence>
<keyword evidence="2" id="KW-1185">Reference proteome</keyword>
<sequence length="113" mass="12859">MTMHSTSPRAENRMVPRRRTRIQPVKIVTLERTFLEDGTAIDRSSKGARIGRYAARRLPAQIELFDEVDRTFQAGTLVWTRGLQIGLRFTGPVIAANRAEILRLTGRYYAIAD</sequence>
<dbReference type="Proteomes" id="UP001155220">
    <property type="component" value="Unassembled WGS sequence"/>
</dbReference>
<dbReference type="EMBL" id="JALHBS010000071">
    <property type="protein sequence ID" value="MCP3055924.1"/>
    <property type="molecule type" value="Genomic_DNA"/>
</dbReference>
<name>A0A9X2HE42_9HYPH</name>
<dbReference type="AlphaFoldDB" id="A0A9X2HE42"/>
<protein>
    <recommendedName>
        <fullName evidence="3">PilZ domain-containing protein</fullName>
    </recommendedName>
</protein>
<proteinExistence type="predicted"/>
<reference evidence="1" key="1">
    <citation type="submission" date="2022-03" db="EMBL/GenBank/DDBJ databases">
        <title>Aurantimonas Liuensis sp. Nov., isolated from the hadal seawater of the Mariana Trench.</title>
        <authorList>
            <person name="Liu R."/>
        </authorList>
    </citation>
    <scope>NUCLEOTIDE SEQUENCE</scope>
    <source>
        <strain evidence="1">LRZ36</strain>
    </source>
</reference>
<dbReference type="RefSeq" id="WP_253964759.1">
    <property type="nucleotide sequence ID" value="NZ_JALHBS010000071.1"/>
</dbReference>